<protein>
    <submittedName>
        <fullName evidence="1">Uncharacterized protein</fullName>
    </submittedName>
</protein>
<sequence>MLKCMETKYDYNAKKCMHSTTDPNLIRLPSKYSECADPSDDAFYISLLESEAVMTGVLCKIVPRQVSRAYELYKLMSIINSSFYQDRPAGEDFMRRFRLMVKRRLVKTPECKEELGGVSDKKEKQEKLATIYDAEEAHYFNVLKQAKVQHHNGK</sequence>
<dbReference type="AlphaFoldDB" id="A0A7S2P2Y7"/>
<evidence type="ECO:0000313" key="1">
    <source>
        <dbReference type="EMBL" id="CAD9575765.1"/>
    </source>
</evidence>
<name>A0A7S2P2Y7_9STRA</name>
<reference evidence="1" key="1">
    <citation type="submission" date="2021-01" db="EMBL/GenBank/DDBJ databases">
        <authorList>
            <person name="Corre E."/>
            <person name="Pelletier E."/>
            <person name="Niang G."/>
            <person name="Scheremetjew M."/>
            <person name="Finn R."/>
            <person name="Kale V."/>
            <person name="Holt S."/>
            <person name="Cochrane G."/>
            <person name="Meng A."/>
            <person name="Brown T."/>
            <person name="Cohen L."/>
        </authorList>
    </citation>
    <scope>NUCLEOTIDE SEQUENCE</scope>
    <source>
        <strain evidence="1">B650</strain>
    </source>
</reference>
<gene>
    <name evidence="1" type="ORF">LDAN0321_LOCUS8921</name>
</gene>
<accession>A0A7S2P2Y7</accession>
<organism evidence="1">
    <name type="scientific">Leptocylindrus danicus</name>
    <dbReference type="NCBI Taxonomy" id="163516"/>
    <lineage>
        <taxon>Eukaryota</taxon>
        <taxon>Sar</taxon>
        <taxon>Stramenopiles</taxon>
        <taxon>Ochrophyta</taxon>
        <taxon>Bacillariophyta</taxon>
        <taxon>Coscinodiscophyceae</taxon>
        <taxon>Chaetocerotophycidae</taxon>
        <taxon>Leptocylindrales</taxon>
        <taxon>Leptocylindraceae</taxon>
        <taxon>Leptocylindrus</taxon>
    </lineage>
</organism>
<dbReference type="EMBL" id="HBGY01013823">
    <property type="protein sequence ID" value="CAD9575765.1"/>
    <property type="molecule type" value="Transcribed_RNA"/>
</dbReference>
<proteinExistence type="predicted"/>